<evidence type="ECO:0000256" key="4">
    <source>
        <dbReference type="ARBA" id="ARBA00022692"/>
    </source>
</evidence>
<feature type="transmembrane region" description="Helical" evidence="7">
    <location>
        <begin position="185"/>
        <end position="206"/>
    </location>
</feature>
<feature type="transmembrane region" description="Helical" evidence="7">
    <location>
        <begin position="226"/>
        <end position="245"/>
    </location>
</feature>
<dbReference type="OrthoDB" id="260807at2759"/>
<protein>
    <recommendedName>
        <fullName evidence="7">Phosphate transporter</fullName>
    </recommendedName>
</protein>
<evidence type="ECO:0000256" key="5">
    <source>
        <dbReference type="ARBA" id="ARBA00022989"/>
    </source>
</evidence>
<dbReference type="KEGG" id="cten:18249073"/>
<dbReference type="GO" id="GO:0035435">
    <property type="term" value="P:phosphate ion transmembrane transport"/>
    <property type="evidence" value="ECO:0007669"/>
    <property type="project" value="TreeGrafter"/>
</dbReference>
<feature type="transmembrane region" description="Helical" evidence="7">
    <location>
        <begin position="7"/>
        <end position="25"/>
    </location>
</feature>
<dbReference type="InterPro" id="IPR001204">
    <property type="entry name" value="Phos_transporter"/>
</dbReference>
<dbReference type="eggNOG" id="KOG2493">
    <property type="taxonomic scope" value="Eukaryota"/>
</dbReference>
<dbReference type="GO" id="GO:0016020">
    <property type="term" value="C:membrane"/>
    <property type="evidence" value="ECO:0007669"/>
    <property type="project" value="UniProtKB-SubCell"/>
</dbReference>
<reference evidence="8 9" key="1">
    <citation type="journal article" date="2011" name="Proc. Natl. Acad. Sci. U.S.A.">
        <title>Comparative genomics of xylose-fermenting fungi for enhanced biofuel production.</title>
        <authorList>
            <person name="Wohlbach D.J."/>
            <person name="Kuo A."/>
            <person name="Sato T.K."/>
            <person name="Potts K.M."/>
            <person name="Salamov A.A."/>
            <person name="LaButti K.M."/>
            <person name="Sun H."/>
            <person name="Clum A."/>
            <person name="Pangilinan J.L."/>
            <person name="Lindquist E.A."/>
            <person name="Lucas S."/>
            <person name="Lapidus A."/>
            <person name="Jin M."/>
            <person name="Gunawan C."/>
            <person name="Balan V."/>
            <person name="Dale B.E."/>
            <person name="Jeffries T.W."/>
            <person name="Zinkel R."/>
            <person name="Barry K.W."/>
            <person name="Grigoriev I.V."/>
            <person name="Gasch A.P."/>
        </authorList>
    </citation>
    <scope>NUCLEOTIDE SEQUENCE [LARGE SCALE GENOMIC DNA]</scope>
    <source>
        <strain evidence="9">ATCC 10573 / BCRC 21748 / CBS 615 / JCM 9827 / NBRC 10315 / NRRL Y-1498 / VKM Y-70</strain>
    </source>
</reference>
<keyword evidence="9" id="KW-1185">Reference proteome</keyword>
<accession>G3B975</accession>
<dbReference type="GeneID" id="18249073"/>
<evidence type="ECO:0000256" key="2">
    <source>
        <dbReference type="ARBA" id="ARBA00022448"/>
    </source>
</evidence>
<feature type="transmembrane region" description="Helical" evidence="7">
    <location>
        <begin position="86"/>
        <end position="111"/>
    </location>
</feature>
<dbReference type="PANTHER" id="PTHR11101:SF80">
    <property type="entry name" value="PHOSPHATE TRANSPORTER"/>
    <property type="match status" value="1"/>
</dbReference>
<evidence type="ECO:0000256" key="6">
    <source>
        <dbReference type="ARBA" id="ARBA00023136"/>
    </source>
</evidence>
<sequence>MAVLQQFNYIFAIAMIFGFLDAFNIGANDVANSWASSVSSRSLKYWQAMVLAAICELLGAVLVGSRVSDTIKNKIIDVSLFEDDPAVLLLTMTCALVGSSLWLTFATLIGLPVSTTHSIVGGIIGAGIAAKSASSVVWGWDGVAQIIASWFIAPLLSGILSSVVFLISKYGVLEIKDFKRSLKNALLLGPILTLITFSILTMLIVWKGSPSLNLDDLSQGATVGSILGVGGVAMVIYTLFLYPFYRRKLVYEDWTLRFYDVWKGPMLYFQSTNNIPPIPEGHNLVIDYYAGRRHETETSVQDAETHIEPDKSTSDKIDGSVTFESVNSNNKWADLFKDGCPEGMRTKQFWGVLAKSPAQWPYLLWQILIHGWNRDVINSQVNDKDMLSGDLKKMHSKSKYYDNRIEHMYSFLQALTAGTMSFAHGANDIANATGPLSAVYIAWTTNTIGSKADTPLWILGYAGVALVIGCWTLGYKIMKNLGNKMILQSPSRGFAIELGAAVTTVMATQLAIPVSTTQSAVGSIVFVGLCNKDVRSVNWRMVIWCYFGWFFTLPVAGLIAGLLNAIILHAPREGGDYQLS</sequence>
<dbReference type="Pfam" id="PF01384">
    <property type="entry name" value="PHO4"/>
    <property type="match status" value="1"/>
</dbReference>
<keyword evidence="3 7" id="KW-0592">Phosphate transport</keyword>
<dbReference type="Proteomes" id="UP000000707">
    <property type="component" value="Unassembled WGS sequence"/>
</dbReference>
<feature type="transmembrane region" description="Helical" evidence="7">
    <location>
        <begin position="541"/>
        <end position="567"/>
    </location>
</feature>
<evidence type="ECO:0000256" key="7">
    <source>
        <dbReference type="RuleBase" id="RU363058"/>
    </source>
</evidence>
<keyword evidence="6 7" id="KW-0472">Membrane</keyword>
<dbReference type="STRING" id="590646.G3B975"/>
<keyword evidence="5 7" id="KW-1133">Transmembrane helix</keyword>
<comment type="function">
    <text evidence="7">Sodium-phosphate symporter.</text>
</comment>
<evidence type="ECO:0000256" key="3">
    <source>
        <dbReference type="ARBA" id="ARBA00022592"/>
    </source>
</evidence>
<name>G3B975_CANTC</name>
<dbReference type="GO" id="GO:0005315">
    <property type="term" value="F:phosphate transmembrane transporter activity"/>
    <property type="evidence" value="ECO:0007669"/>
    <property type="project" value="InterPro"/>
</dbReference>
<comment type="similarity">
    <text evidence="7">Belongs to the inorganic phosphate transporter (PiT) (TC 2.A.20) family.</text>
</comment>
<dbReference type="PANTHER" id="PTHR11101">
    <property type="entry name" value="PHOSPHATE TRANSPORTER"/>
    <property type="match status" value="1"/>
</dbReference>
<keyword evidence="2 7" id="KW-0813">Transport</keyword>
<dbReference type="HOGENOM" id="CLU_015355_3_0_1"/>
<evidence type="ECO:0000313" key="8">
    <source>
        <dbReference type="EMBL" id="EGV61832.1"/>
    </source>
</evidence>
<organism evidence="9">
    <name type="scientific">Candida tenuis (strain ATCC 10573 / BCRC 21748 / CBS 615 / JCM 9827 / NBRC 10315 / NRRL Y-1498 / VKM Y-70)</name>
    <name type="common">Yeast</name>
    <name type="synonym">Yamadazyma tenuis</name>
    <dbReference type="NCBI Taxonomy" id="590646"/>
    <lineage>
        <taxon>Eukaryota</taxon>
        <taxon>Fungi</taxon>
        <taxon>Dikarya</taxon>
        <taxon>Ascomycota</taxon>
        <taxon>Saccharomycotina</taxon>
        <taxon>Pichiomycetes</taxon>
        <taxon>Debaryomycetaceae</taxon>
        <taxon>Yamadazyma</taxon>
    </lineage>
</organism>
<dbReference type="AlphaFoldDB" id="G3B975"/>
<keyword evidence="4 7" id="KW-0812">Transmembrane</keyword>
<comment type="subcellular location">
    <subcellularLocation>
        <location evidence="1 7">Membrane</location>
        <topology evidence="1 7">Multi-pass membrane protein</topology>
    </subcellularLocation>
</comment>
<feature type="transmembrane region" description="Helical" evidence="7">
    <location>
        <begin position="147"/>
        <end position="173"/>
    </location>
</feature>
<evidence type="ECO:0000256" key="1">
    <source>
        <dbReference type="ARBA" id="ARBA00004141"/>
    </source>
</evidence>
<feature type="transmembrane region" description="Helical" evidence="7">
    <location>
        <begin position="498"/>
        <end position="529"/>
    </location>
</feature>
<proteinExistence type="inferred from homology"/>
<gene>
    <name evidence="8" type="ORF">CANTEDRAFT_125031</name>
</gene>
<feature type="transmembrane region" description="Helical" evidence="7">
    <location>
        <begin position="456"/>
        <end position="478"/>
    </location>
</feature>
<feature type="transmembrane region" description="Helical" evidence="7">
    <location>
        <begin position="45"/>
        <end position="65"/>
    </location>
</feature>
<evidence type="ECO:0000313" key="9">
    <source>
        <dbReference type="Proteomes" id="UP000000707"/>
    </source>
</evidence>
<dbReference type="EMBL" id="GL996527">
    <property type="protein sequence ID" value="EGV61832.1"/>
    <property type="molecule type" value="Genomic_DNA"/>
</dbReference>